<dbReference type="CDD" id="cd00038">
    <property type="entry name" value="CAP_ED"/>
    <property type="match status" value="1"/>
</dbReference>
<feature type="domain" description="Cyclic nucleotide-binding" evidence="1">
    <location>
        <begin position="26"/>
        <end position="146"/>
    </location>
</feature>
<dbReference type="EMBL" id="FONY01000024">
    <property type="protein sequence ID" value="SFF29356.1"/>
    <property type="molecule type" value="Genomic_DNA"/>
</dbReference>
<accession>A0A1I2HKR1</accession>
<evidence type="ECO:0000313" key="2">
    <source>
        <dbReference type="EMBL" id="SFF29356.1"/>
    </source>
</evidence>
<protein>
    <submittedName>
        <fullName evidence="2">Cyclic nucleotide-binding domain-containing protein</fullName>
    </submittedName>
</protein>
<dbReference type="InterPro" id="IPR000595">
    <property type="entry name" value="cNMP-bd_dom"/>
</dbReference>
<dbReference type="STRING" id="1003.SAMN04488541_102418"/>
<dbReference type="SMART" id="SM00100">
    <property type="entry name" value="cNMP"/>
    <property type="match status" value="1"/>
</dbReference>
<evidence type="ECO:0000313" key="3">
    <source>
        <dbReference type="Proteomes" id="UP000199513"/>
    </source>
</evidence>
<name>A0A1I2HKR1_9BACT</name>
<dbReference type="Pfam" id="PF00027">
    <property type="entry name" value="cNMP_binding"/>
    <property type="match status" value="1"/>
</dbReference>
<keyword evidence="3" id="KW-1185">Reference proteome</keyword>
<dbReference type="RefSeq" id="WP_091546508.1">
    <property type="nucleotide sequence ID" value="NZ_FONY01000024.1"/>
</dbReference>
<dbReference type="Proteomes" id="UP000199513">
    <property type="component" value="Unassembled WGS sequence"/>
</dbReference>
<organism evidence="2 3">
    <name type="scientific">Thermoflexibacter ruber</name>
    <dbReference type="NCBI Taxonomy" id="1003"/>
    <lineage>
        <taxon>Bacteria</taxon>
        <taxon>Pseudomonadati</taxon>
        <taxon>Bacteroidota</taxon>
        <taxon>Cytophagia</taxon>
        <taxon>Cytophagales</taxon>
        <taxon>Thermoflexibacteraceae</taxon>
        <taxon>Thermoflexibacter</taxon>
    </lineage>
</organism>
<dbReference type="Gene3D" id="2.60.120.10">
    <property type="entry name" value="Jelly Rolls"/>
    <property type="match status" value="1"/>
</dbReference>
<gene>
    <name evidence="2" type="ORF">SAMN04488541_102418</name>
</gene>
<dbReference type="PANTHER" id="PTHR23011:SF28">
    <property type="entry name" value="CYCLIC NUCLEOTIDE-BINDING DOMAIN CONTAINING PROTEIN"/>
    <property type="match status" value="1"/>
</dbReference>
<dbReference type="InterPro" id="IPR018490">
    <property type="entry name" value="cNMP-bd_dom_sf"/>
</dbReference>
<dbReference type="PANTHER" id="PTHR23011">
    <property type="entry name" value="CYCLIC NUCLEOTIDE-BINDING DOMAIN CONTAINING PROTEIN"/>
    <property type="match status" value="1"/>
</dbReference>
<evidence type="ECO:0000259" key="1">
    <source>
        <dbReference type="PROSITE" id="PS50042"/>
    </source>
</evidence>
<dbReference type="InterPro" id="IPR014710">
    <property type="entry name" value="RmlC-like_jellyroll"/>
</dbReference>
<reference evidence="2 3" key="1">
    <citation type="submission" date="2016-10" db="EMBL/GenBank/DDBJ databases">
        <authorList>
            <person name="de Groot N.N."/>
        </authorList>
    </citation>
    <scope>NUCLEOTIDE SEQUENCE [LARGE SCALE GENOMIC DNA]</scope>
    <source>
        <strain>GEY</strain>
        <strain evidence="3">DSM 9560</strain>
    </source>
</reference>
<dbReference type="PROSITE" id="PS50042">
    <property type="entry name" value="CNMP_BINDING_3"/>
    <property type="match status" value="1"/>
</dbReference>
<dbReference type="AlphaFoldDB" id="A0A1I2HKR1"/>
<dbReference type="OrthoDB" id="1523752at2"/>
<sequence length="186" mass="22215">MFWNLFAKRYSAKEKVLFRFLRQSKLFEKLTDDELAEFVPFLHLRKYVKNEAIFFRNDPSQALYIIKSGEIMLNLDVQDKFEELIIIKKGESFGDNALLEGARRNYNAICYSEYCDLYVLPQTNILTIFEENIEIKAKILHAFAYYYDQYLSNVFKAYRDTFTFFDLSEAYLLAKRNMSKIQNEDD</sequence>
<proteinExistence type="predicted"/>
<dbReference type="SUPFAM" id="SSF51206">
    <property type="entry name" value="cAMP-binding domain-like"/>
    <property type="match status" value="1"/>
</dbReference>